<accession>A8NZ89</accession>
<name>A8NZ89_BRUMA</name>
<sequence length="72" mass="8264">MIKEKYLMSGLDVQLFGHVANYSYEHAQDFIVHPEKDFVSSELPKIFNAKKSDEVKEAVVRLIRVSFASDAF</sequence>
<dbReference type="EMBL" id="DS238343">
    <property type="protein sequence ID" value="EDP37181.1"/>
    <property type="molecule type" value="Genomic_DNA"/>
</dbReference>
<evidence type="ECO:0000313" key="1">
    <source>
        <dbReference type="EMBL" id="EDP37181.1"/>
    </source>
</evidence>
<dbReference type="AlphaFoldDB" id="A8NZ89"/>
<organism evidence="1">
    <name type="scientific">Brugia malayi</name>
    <name type="common">Filarial nematode worm</name>
    <dbReference type="NCBI Taxonomy" id="6279"/>
    <lineage>
        <taxon>Eukaryota</taxon>
        <taxon>Metazoa</taxon>
        <taxon>Ecdysozoa</taxon>
        <taxon>Nematoda</taxon>
        <taxon>Chromadorea</taxon>
        <taxon>Rhabditida</taxon>
        <taxon>Spirurina</taxon>
        <taxon>Spiruromorpha</taxon>
        <taxon>Filarioidea</taxon>
        <taxon>Onchocercidae</taxon>
        <taxon>Brugia</taxon>
    </lineage>
</organism>
<reference evidence="1" key="1">
    <citation type="journal article" date="2007" name="Science">
        <title>Draft genome of the filarial nematode parasite Brugia malayi.</title>
        <authorList>
            <person name="Ghedin E."/>
            <person name="Wang S."/>
            <person name="Spiro D."/>
            <person name="Caler E."/>
            <person name="Zhao Q."/>
            <person name="Crabtree J."/>
            <person name="Allen J.E."/>
            <person name="Delcher A.L."/>
            <person name="Guiliano D.B."/>
            <person name="Miranda-Saavedra D."/>
            <person name="Angiuoli S.V."/>
            <person name="Creasy T."/>
            <person name="Amedeo P."/>
            <person name="Haas B."/>
            <person name="El-Sayed N.M."/>
            <person name="Wortman J.R."/>
            <person name="Feldblyum T."/>
            <person name="Tallon L."/>
            <person name="Schatz M."/>
            <person name="Shumway M."/>
            <person name="Koo H."/>
            <person name="Salzberg S.L."/>
            <person name="Schobel S."/>
            <person name="Pertea M."/>
            <person name="Pop M."/>
            <person name="White O."/>
            <person name="Barton G.J."/>
            <person name="Carlow C.K."/>
            <person name="Crawford M.J."/>
            <person name="Daub J."/>
            <person name="Dimmic M.W."/>
            <person name="Estes C.F."/>
            <person name="Foster J.M."/>
            <person name="Ganatra M."/>
            <person name="Gregory W.F."/>
            <person name="Johnson N.M."/>
            <person name="Jin J."/>
            <person name="Komuniecki R."/>
            <person name="Korf I."/>
            <person name="Kumar S."/>
            <person name="Laney S."/>
            <person name="Li B.W."/>
            <person name="Li W."/>
            <person name="Lindblom T.H."/>
            <person name="Lustigman S."/>
            <person name="Ma D."/>
            <person name="Maina C.V."/>
            <person name="Martin D.M."/>
            <person name="McCarter J.P."/>
            <person name="McReynolds L."/>
            <person name="Mitreva M."/>
            <person name="Nutman T.B."/>
            <person name="Parkinson J."/>
            <person name="Peregrin-Alvarez J.M."/>
            <person name="Poole C."/>
            <person name="Ren Q."/>
            <person name="Saunders L."/>
            <person name="Sluder A.E."/>
            <person name="Smith K."/>
            <person name="Stanke M."/>
            <person name="Unnasch T.R."/>
            <person name="Ware J."/>
            <person name="Wei A.D."/>
            <person name="Weil G."/>
            <person name="Williams D.J."/>
            <person name="Zhang Y."/>
            <person name="Williams S.A."/>
            <person name="Fraser-Liggett C."/>
            <person name="Slatko B."/>
            <person name="Blaxter M.L."/>
            <person name="Scott A.L."/>
        </authorList>
    </citation>
    <scope>NUCLEOTIDE SEQUENCE [LARGE SCALE GENOMIC DNA]</scope>
</reference>
<gene>
    <name evidence="1" type="ORF">Bm1_12565</name>
</gene>
<proteinExistence type="predicted"/>
<protein>
    <submittedName>
        <fullName evidence="1">Uncharacterized protein</fullName>
    </submittedName>
</protein>